<feature type="transmembrane region" description="Helical" evidence="1">
    <location>
        <begin position="29"/>
        <end position="48"/>
    </location>
</feature>
<dbReference type="InterPro" id="IPR007430">
    <property type="entry name" value="VirB8"/>
</dbReference>
<name>A0ABP8CJZ6_9ACTN</name>
<dbReference type="EMBL" id="BAABAS010000023">
    <property type="protein sequence ID" value="GAA4240247.1"/>
    <property type="molecule type" value="Genomic_DNA"/>
</dbReference>
<evidence type="ECO:0000256" key="1">
    <source>
        <dbReference type="SAM" id="Phobius"/>
    </source>
</evidence>
<keyword evidence="1" id="KW-0812">Transmembrane</keyword>
<comment type="caution">
    <text evidence="3">The sequence shown here is derived from an EMBL/GenBank/DDBJ whole genome shotgun (WGS) entry which is preliminary data.</text>
</comment>
<dbReference type="RefSeq" id="WP_344904705.1">
    <property type="nucleotide sequence ID" value="NZ_BAABAS010000023.1"/>
</dbReference>
<dbReference type="Proteomes" id="UP001501710">
    <property type="component" value="Unassembled WGS sequence"/>
</dbReference>
<keyword evidence="1" id="KW-1133">Transmembrane helix</keyword>
<gene>
    <name evidence="3" type="ORF">GCM10022254_64220</name>
</gene>
<organism evidence="3 4">
    <name type="scientific">Actinomadura meridiana</name>
    <dbReference type="NCBI Taxonomy" id="559626"/>
    <lineage>
        <taxon>Bacteria</taxon>
        <taxon>Bacillati</taxon>
        <taxon>Actinomycetota</taxon>
        <taxon>Actinomycetes</taxon>
        <taxon>Streptosporangiales</taxon>
        <taxon>Thermomonosporaceae</taxon>
        <taxon>Actinomadura</taxon>
    </lineage>
</organism>
<protein>
    <recommendedName>
        <fullName evidence="2">Bacterial virulence protein VirB8 domain-containing protein</fullName>
    </recommendedName>
</protein>
<feature type="domain" description="Bacterial virulence protein VirB8" evidence="2">
    <location>
        <begin position="105"/>
        <end position="185"/>
    </location>
</feature>
<sequence length="197" mass="21287">MSLDDKRWAQKAQELKFTQLDSARKQAEGWRTGLGGLTALLSAVLVLKGRDNITTLVPEAQWAVVALLGVALAMLVTATLLAVRAASGRPGQRHLRTGERLQWWTRQEVRRIARAIRWAAWLAALAIACVASAIGTTWLAPAAKPDPALVEVRHQTGRVCGELIGAASHNLTLKTTDRTDTIALATVVSVRPVDKCS</sequence>
<evidence type="ECO:0000313" key="3">
    <source>
        <dbReference type="EMBL" id="GAA4240247.1"/>
    </source>
</evidence>
<reference evidence="4" key="1">
    <citation type="journal article" date="2019" name="Int. J. Syst. Evol. Microbiol.">
        <title>The Global Catalogue of Microorganisms (GCM) 10K type strain sequencing project: providing services to taxonomists for standard genome sequencing and annotation.</title>
        <authorList>
            <consortium name="The Broad Institute Genomics Platform"/>
            <consortium name="The Broad Institute Genome Sequencing Center for Infectious Disease"/>
            <person name="Wu L."/>
            <person name="Ma J."/>
        </authorList>
    </citation>
    <scope>NUCLEOTIDE SEQUENCE [LARGE SCALE GENOMIC DNA]</scope>
    <source>
        <strain evidence="4">JCM 17440</strain>
    </source>
</reference>
<proteinExistence type="predicted"/>
<feature type="transmembrane region" description="Helical" evidence="1">
    <location>
        <begin position="60"/>
        <end position="83"/>
    </location>
</feature>
<feature type="transmembrane region" description="Helical" evidence="1">
    <location>
        <begin position="118"/>
        <end position="140"/>
    </location>
</feature>
<evidence type="ECO:0000259" key="2">
    <source>
        <dbReference type="Pfam" id="PF04335"/>
    </source>
</evidence>
<dbReference type="Pfam" id="PF04335">
    <property type="entry name" value="VirB8"/>
    <property type="match status" value="1"/>
</dbReference>
<keyword evidence="1" id="KW-0472">Membrane</keyword>
<accession>A0ABP8CJZ6</accession>
<keyword evidence="4" id="KW-1185">Reference proteome</keyword>
<evidence type="ECO:0000313" key="4">
    <source>
        <dbReference type="Proteomes" id="UP001501710"/>
    </source>
</evidence>